<keyword evidence="2" id="KW-1133">Transmembrane helix</keyword>
<organism evidence="4 5">
    <name type="scientific">Pauljensenia hongkongensis</name>
    <dbReference type="NCBI Taxonomy" id="178339"/>
    <lineage>
        <taxon>Bacteria</taxon>
        <taxon>Bacillati</taxon>
        <taxon>Actinomycetota</taxon>
        <taxon>Actinomycetes</taxon>
        <taxon>Actinomycetales</taxon>
        <taxon>Actinomycetaceae</taxon>
        <taxon>Pauljensenia</taxon>
    </lineage>
</organism>
<feature type="region of interest" description="Disordered" evidence="1">
    <location>
        <begin position="55"/>
        <end position="114"/>
    </location>
</feature>
<evidence type="ECO:0000313" key="5">
    <source>
        <dbReference type="Proteomes" id="UP000095214"/>
    </source>
</evidence>
<sequence length="632" mass="64590">MYTAAMAADPTITPETMQDIAIKRPDLRGVLATNPSLYPDLRNWLAQAMAQAAGQQGPGGQYAPATQFSSNGPAGNGTAQAGPAPQEPGAAQGWSGGQGGYAPDGSAQAGGQGGYAPGGFAQGAGQAGYPQGGFAQGAGQGGYAPGGFAQAGGQAGYPQGAGAQGAYGAGGPGMVGAPYPAPKNRSKAILWIAIAAVVAVVAAGAGIFAFARMSGGPKDYDLATGWNNGGQQAWTLNLSGLFSTGSSVATAFQPVVAVKGNRMVLLGVENGTFTAKGFDVSGDQPEQKWAQPVQGGEKALSSYEDPTVRWIGKDHVLVEMGRASVPVLIAAKDGEQTPLTWYDASDENSAVVDAPQGPGEVVSVQCSVSEGDKWKSSTETHPTCTLYSKTGEQTTAKIAEGATSKFWILSLRDKALYPLQTDVEPSRTAGWLASVIVGDKDPLEGKGFAKDTSTFDYYDVQGQLKGTVDVGTGMPMPCGNGTRSSNNFSKLFYDALEGKLTDTVLVLEYSDSLRFTGMHIGADTTNRFGEDMQKLANLGSRANASQTGCVASGDGKALAIVALGVEVEAGILEPVLAGDGITAIIDPAAHTLKPVSEIPGVSAPPASYALLARSDLIVTVDDSTVTAFKPAK</sequence>
<feature type="transmembrane region" description="Helical" evidence="2">
    <location>
        <begin position="188"/>
        <end position="211"/>
    </location>
</feature>
<dbReference type="InterPro" id="IPR057893">
    <property type="entry name" value="LRV_2"/>
</dbReference>
<dbReference type="Proteomes" id="UP000095214">
    <property type="component" value="Chromosome"/>
</dbReference>
<feature type="compositionally biased region" description="Low complexity" evidence="1">
    <location>
        <begin position="79"/>
        <end position="93"/>
    </location>
</feature>
<feature type="compositionally biased region" description="Gly residues" evidence="1">
    <location>
        <begin position="94"/>
        <end position="114"/>
    </location>
</feature>
<keyword evidence="2" id="KW-0812">Transmembrane</keyword>
<feature type="domain" description="Leucine rich repeat variant" evidence="3">
    <location>
        <begin position="2"/>
        <end position="51"/>
    </location>
</feature>
<feature type="compositionally biased region" description="Low complexity" evidence="1">
    <location>
        <begin position="55"/>
        <end position="67"/>
    </location>
</feature>
<dbReference type="AlphaFoldDB" id="A0A1D8B2D9"/>
<keyword evidence="2" id="KW-0472">Membrane</keyword>
<dbReference type="KEGG" id="phon:BH719_05045"/>
<evidence type="ECO:0000256" key="2">
    <source>
        <dbReference type="SAM" id="Phobius"/>
    </source>
</evidence>
<protein>
    <recommendedName>
        <fullName evidence="3">Leucine rich repeat variant domain-containing protein</fullName>
    </recommendedName>
</protein>
<keyword evidence="5" id="KW-1185">Reference proteome</keyword>
<evidence type="ECO:0000256" key="1">
    <source>
        <dbReference type="SAM" id="MobiDB-lite"/>
    </source>
</evidence>
<dbReference type="STRING" id="178339.BH719_05045"/>
<proteinExistence type="predicted"/>
<accession>A0A1D8B2D9</accession>
<dbReference type="EMBL" id="CP017298">
    <property type="protein sequence ID" value="AOS47308.1"/>
    <property type="molecule type" value="Genomic_DNA"/>
</dbReference>
<evidence type="ECO:0000259" key="3">
    <source>
        <dbReference type="Pfam" id="PF25591"/>
    </source>
</evidence>
<reference evidence="4 5" key="1">
    <citation type="submission" date="2016-09" db="EMBL/GenBank/DDBJ databases">
        <title>Complete genome sequence of Actinomyces hongkongensis HKU8.</title>
        <authorList>
            <person name="Gao Y.-X."/>
            <person name="Zhou Y.-Y."/>
            <person name="Xie Y."/>
            <person name="Wang M."/>
            <person name="Wang S.-J."/>
            <person name="Shen S.-G."/>
        </authorList>
    </citation>
    <scope>NUCLEOTIDE SEQUENCE [LARGE SCALE GENOMIC DNA]</scope>
    <source>
        <strain evidence="4 5">HKU8</strain>
    </source>
</reference>
<evidence type="ECO:0000313" key="4">
    <source>
        <dbReference type="EMBL" id="AOS47308.1"/>
    </source>
</evidence>
<dbReference type="Pfam" id="PF25591">
    <property type="entry name" value="LRV_2"/>
    <property type="match status" value="1"/>
</dbReference>
<name>A0A1D8B2D9_9ACTO</name>
<gene>
    <name evidence="4" type="ORF">BH719_05045</name>
</gene>